<dbReference type="EMBL" id="JABAIK010000003">
    <property type="protein sequence ID" value="NLS11998.1"/>
    <property type="molecule type" value="Genomic_DNA"/>
</dbReference>
<protein>
    <recommendedName>
        <fullName evidence="3">Lipoprotein</fullName>
    </recommendedName>
</protein>
<keyword evidence="2" id="KW-1185">Reference proteome</keyword>
<accession>A0A7X8TPT4</accession>
<comment type="caution">
    <text evidence="1">The sequence shown here is derived from an EMBL/GenBank/DDBJ whole genome shotgun (WGS) entry which is preliminary data.</text>
</comment>
<dbReference type="Proteomes" id="UP000535589">
    <property type="component" value="Unassembled WGS sequence"/>
</dbReference>
<sequence>MLKKGILSSAICVFLGGCQLTGPSAICTPDTKVNLDTAEVPVQSSEDRRVIVLPVDINFDDMASDQITEVLRQNLETQIADSGSNLVDRSVANKLKQEIKLAEQSGKYNVNGVPIADMAIITEVTASDFSKKFSEAFSYVNDDGERISVPAKCNYKVTVTATSKVVTIPDMKLVKRVTLVGDETKNTNTRNSNCPMSEIEYTGMASKAAKEAVEYNREFAMMLAPSAPVRELRICEAGTMVKIGMGSNKQVTPGAEIAFSKIIMNDDGEAETFAAGEGTVVDIPQHGIKENYAWVSIDEETALKIKEGDAARVIPEGCAAFDFECHANELGVGDLGLDKLGLPL</sequence>
<dbReference type="AlphaFoldDB" id="A0A7X8TPT4"/>
<dbReference type="RefSeq" id="WP_168835114.1">
    <property type="nucleotide sequence ID" value="NZ_JABAIK010000003.1"/>
</dbReference>
<dbReference type="PROSITE" id="PS51257">
    <property type="entry name" value="PROKAR_LIPOPROTEIN"/>
    <property type="match status" value="1"/>
</dbReference>
<proteinExistence type="predicted"/>
<organism evidence="1 2">
    <name type="scientific">Vibrio agarilyticus</name>
    <dbReference type="NCBI Taxonomy" id="2726741"/>
    <lineage>
        <taxon>Bacteria</taxon>
        <taxon>Pseudomonadati</taxon>
        <taxon>Pseudomonadota</taxon>
        <taxon>Gammaproteobacteria</taxon>
        <taxon>Vibrionales</taxon>
        <taxon>Vibrionaceae</taxon>
        <taxon>Vibrio</taxon>
    </lineage>
</organism>
<evidence type="ECO:0000313" key="2">
    <source>
        <dbReference type="Proteomes" id="UP000535589"/>
    </source>
</evidence>
<gene>
    <name evidence="1" type="ORF">HGP28_03715</name>
</gene>
<evidence type="ECO:0000313" key="1">
    <source>
        <dbReference type="EMBL" id="NLS11998.1"/>
    </source>
</evidence>
<name>A0A7X8TPT4_9VIBR</name>
<reference evidence="1 2" key="1">
    <citation type="submission" date="2020-04" db="EMBL/GenBank/DDBJ databases">
        <title>Vibrio sp. SM6, a novel species isolated from seawater.</title>
        <authorList>
            <person name="Wang X."/>
        </authorList>
    </citation>
    <scope>NUCLEOTIDE SEQUENCE [LARGE SCALE GENOMIC DNA]</scope>
    <source>
        <strain evidence="1 2">SM6</strain>
    </source>
</reference>
<evidence type="ECO:0008006" key="3">
    <source>
        <dbReference type="Google" id="ProtNLM"/>
    </source>
</evidence>